<proteinExistence type="predicted"/>
<feature type="domain" description="WCX" evidence="3">
    <location>
        <begin position="235"/>
        <end position="307"/>
    </location>
</feature>
<sequence length="315" mass="36383">MSKIGNALKMMMLLKLRGKMKLSELAEKLEVSERQVKKYRDDLEQGGVFITSTTGSNGGYELSDKNSIVEMRLTEDEISMLDILTAEFQQCNHIHHNGFKEIVDKIKCSAHIEGTDCDMVGFYATEPINNCNLKEEESKYDKLKEANIIKKKVAIKYKKPGVEAEYRIIHPYAFYTNKNEIYVVAFCEKGQGIREFKLCRIKECMLMEEKFVMDPNFNWKAYSKNCIGVWKGKEIKIKLEIQYPYASSIKEKIWSQDQIVEETGNNSIVFSATVRESPELISWIMGMGRYVKVLEPASVRENVIKEIDMVMKNNQ</sequence>
<evidence type="ECO:0000259" key="3">
    <source>
        <dbReference type="Pfam" id="PF25583"/>
    </source>
</evidence>
<name>A0A1M6PR81_9CLOT</name>
<evidence type="ECO:0000259" key="2">
    <source>
        <dbReference type="Pfam" id="PF13280"/>
    </source>
</evidence>
<dbReference type="EMBL" id="FRAD01000014">
    <property type="protein sequence ID" value="SHK10445.1"/>
    <property type="molecule type" value="Genomic_DNA"/>
</dbReference>
<dbReference type="Pfam" id="PF25583">
    <property type="entry name" value="WCX"/>
    <property type="match status" value="1"/>
</dbReference>
<organism evidence="4 5">
    <name type="scientific">Hathewaya proteolytica DSM 3090</name>
    <dbReference type="NCBI Taxonomy" id="1121331"/>
    <lineage>
        <taxon>Bacteria</taxon>
        <taxon>Bacillati</taxon>
        <taxon>Bacillota</taxon>
        <taxon>Clostridia</taxon>
        <taxon>Eubacteriales</taxon>
        <taxon>Clostridiaceae</taxon>
        <taxon>Hathewaya</taxon>
    </lineage>
</organism>
<dbReference type="PROSITE" id="PS52050">
    <property type="entry name" value="WYL"/>
    <property type="match status" value="1"/>
</dbReference>
<keyword evidence="5" id="KW-1185">Reference proteome</keyword>
<dbReference type="SUPFAM" id="SSF46785">
    <property type="entry name" value="Winged helix' DNA-binding domain"/>
    <property type="match status" value="1"/>
</dbReference>
<dbReference type="Pfam" id="PF13280">
    <property type="entry name" value="WYL"/>
    <property type="match status" value="1"/>
</dbReference>
<dbReference type="PANTHER" id="PTHR34580:SF1">
    <property type="entry name" value="PROTEIN PAFC"/>
    <property type="match status" value="1"/>
</dbReference>
<dbReference type="InterPro" id="IPR036388">
    <property type="entry name" value="WH-like_DNA-bd_sf"/>
</dbReference>
<evidence type="ECO:0000313" key="4">
    <source>
        <dbReference type="EMBL" id="SHK10445.1"/>
    </source>
</evidence>
<dbReference type="InterPro" id="IPR057727">
    <property type="entry name" value="WCX_dom"/>
</dbReference>
<dbReference type="InterPro" id="IPR013196">
    <property type="entry name" value="HTH_11"/>
</dbReference>
<dbReference type="InterPro" id="IPR051534">
    <property type="entry name" value="CBASS_pafABC_assoc_protein"/>
</dbReference>
<dbReference type="Pfam" id="PF08279">
    <property type="entry name" value="HTH_11"/>
    <property type="match status" value="1"/>
</dbReference>
<protein>
    <submittedName>
        <fullName evidence="4">Predicted DNA-binding transcriptional regulator YafY, contains an HTH and WYL domains</fullName>
    </submittedName>
</protein>
<dbReference type="Proteomes" id="UP000183952">
    <property type="component" value="Unassembled WGS sequence"/>
</dbReference>
<dbReference type="GO" id="GO:0003677">
    <property type="term" value="F:DNA binding"/>
    <property type="evidence" value="ECO:0007669"/>
    <property type="project" value="UniProtKB-KW"/>
</dbReference>
<dbReference type="STRING" id="1121331.SAMN02745248_01770"/>
<keyword evidence="4" id="KW-0238">DNA-binding</keyword>
<dbReference type="AlphaFoldDB" id="A0A1M6PR81"/>
<dbReference type="InterPro" id="IPR026881">
    <property type="entry name" value="WYL_dom"/>
</dbReference>
<feature type="domain" description="WYL" evidence="2">
    <location>
        <begin position="140"/>
        <end position="203"/>
    </location>
</feature>
<accession>A0A1M6PR81</accession>
<dbReference type="InterPro" id="IPR036390">
    <property type="entry name" value="WH_DNA-bd_sf"/>
</dbReference>
<dbReference type="Gene3D" id="1.10.10.10">
    <property type="entry name" value="Winged helix-like DNA-binding domain superfamily/Winged helix DNA-binding domain"/>
    <property type="match status" value="1"/>
</dbReference>
<feature type="domain" description="Helix-turn-helix type 11" evidence="1">
    <location>
        <begin position="10"/>
        <end position="60"/>
    </location>
</feature>
<dbReference type="RefSeq" id="WP_072903731.1">
    <property type="nucleotide sequence ID" value="NZ_FRAD01000014.1"/>
</dbReference>
<evidence type="ECO:0000313" key="5">
    <source>
        <dbReference type="Proteomes" id="UP000183952"/>
    </source>
</evidence>
<dbReference type="PANTHER" id="PTHR34580">
    <property type="match status" value="1"/>
</dbReference>
<gene>
    <name evidence="4" type="ORF">SAMN02745248_01770</name>
</gene>
<evidence type="ECO:0000259" key="1">
    <source>
        <dbReference type="Pfam" id="PF08279"/>
    </source>
</evidence>
<dbReference type="OrthoDB" id="9767131at2"/>
<reference evidence="4 5" key="1">
    <citation type="submission" date="2016-11" db="EMBL/GenBank/DDBJ databases">
        <authorList>
            <person name="Jaros S."/>
            <person name="Januszkiewicz K."/>
            <person name="Wedrychowicz H."/>
        </authorList>
    </citation>
    <scope>NUCLEOTIDE SEQUENCE [LARGE SCALE GENOMIC DNA]</scope>
    <source>
        <strain evidence="4 5">DSM 3090</strain>
    </source>
</reference>